<gene>
    <name evidence="1" type="ORF">PACLA_8A042342</name>
</gene>
<reference evidence="1" key="1">
    <citation type="submission" date="2020-04" db="EMBL/GenBank/DDBJ databases">
        <authorList>
            <person name="Alioto T."/>
            <person name="Alioto T."/>
            <person name="Gomez Garrido J."/>
        </authorList>
    </citation>
    <scope>NUCLEOTIDE SEQUENCE</scope>
    <source>
        <strain evidence="1">A484AB</strain>
    </source>
</reference>
<accession>A0A7D9EQR5</accession>
<organism evidence="1 2">
    <name type="scientific">Paramuricea clavata</name>
    <name type="common">Red gorgonian</name>
    <name type="synonym">Violescent sea-whip</name>
    <dbReference type="NCBI Taxonomy" id="317549"/>
    <lineage>
        <taxon>Eukaryota</taxon>
        <taxon>Metazoa</taxon>
        <taxon>Cnidaria</taxon>
        <taxon>Anthozoa</taxon>
        <taxon>Octocorallia</taxon>
        <taxon>Malacalcyonacea</taxon>
        <taxon>Plexauridae</taxon>
        <taxon>Paramuricea</taxon>
    </lineage>
</organism>
<dbReference type="AlphaFoldDB" id="A0A7D9EQR5"/>
<protein>
    <submittedName>
        <fullName evidence="1">Uncharacterized protein</fullName>
    </submittedName>
</protein>
<evidence type="ECO:0000313" key="2">
    <source>
        <dbReference type="Proteomes" id="UP001152795"/>
    </source>
</evidence>
<name>A0A7D9EQR5_PARCT</name>
<dbReference type="Proteomes" id="UP001152795">
    <property type="component" value="Unassembled WGS sequence"/>
</dbReference>
<evidence type="ECO:0000313" key="1">
    <source>
        <dbReference type="EMBL" id="CAB4015614.1"/>
    </source>
</evidence>
<keyword evidence="2" id="KW-1185">Reference proteome</keyword>
<dbReference type="EMBL" id="CACRXK020008784">
    <property type="protein sequence ID" value="CAB4015614.1"/>
    <property type="molecule type" value="Genomic_DNA"/>
</dbReference>
<comment type="caution">
    <text evidence="1">The sequence shown here is derived from an EMBL/GenBank/DDBJ whole genome shotgun (WGS) entry which is preliminary data.</text>
</comment>
<sequence>MTAGSWTGVQDSSNVQNVQVLRTHSETMAPLVTAAALASSEEKNTKKTGLKSEASSSQDSSVLDALATLATATLHQTTCIPSAPTNSIAMAMSAVGKQSVTLSPLTIPPNTPSQLLSNITPMTPPMWGNVPPLQSPLAALSTISALSQPAQPSPLNIPMHQLPFAVPIGFNSQSGSATGNQLIITQVPIAGHQNVTAPSAQSTVTVSSITGSAVSSVVDQSSSSEATQSNTQTTAYLLPIVGGPGGQGHLFFSAPDGTPQFVVDSSHLNQQQLANVETTTSEKPNTQQLQQEGVFQVQLTPAILQQLSQNSLDMQTPRQNVVHSILTQPLHIAGQVPGQLPQIQMALAQVLPNQNEAQAQVPTNTQNTPPQVLVHTVPLATSQQQESQTTQSEPTATTHQQLLQQLLQGQMTDVVQTSVTSTQANTQPTLIGSQLPATVALQNLLSQNLQGAGFK</sequence>
<proteinExistence type="predicted"/>